<accession>A0ABN0WZS2</accession>
<dbReference type="Proteomes" id="UP001501757">
    <property type="component" value="Unassembled WGS sequence"/>
</dbReference>
<dbReference type="RefSeq" id="WP_343843579.1">
    <property type="nucleotide sequence ID" value="NZ_BAAAEI010000006.1"/>
</dbReference>
<name>A0ABN0WZS2_9ALTE</name>
<dbReference type="EMBL" id="BAAAEI010000006">
    <property type="protein sequence ID" value="GAA0351303.1"/>
    <property type="molecule type" value="Genomic_DNA"/>
</dbReference>
<keyword evidence="1" id="KW-1133">Transmembrane helix</keyword>
<evidence type="ECO:0000256" key="1">
    <source>
        <dbReference type="SAM" id="Phobius"/>
    </source>
</evidence>
<feature type="transmembrane region" description="Helical" evidence="1">
    <location>
        <begin position="179"/>
        <end position="198"/>
    </location>
</feature>
<proteinExistence type="predicted"/>
<feature type="transmembrane region" description="Helical" evidence="1">
    <location>
        <begin position="210"/>
        <end position="230"/>
    </location>
</feature>
<keyword evidence="1" id="KW-0472">Membrane</keyword>
<organism evidence="2 3">
    <name type="scientific">Bowmanella denitrificans</name>
    <dbReference type="NCBI Taxonomy" id="366582"/>
    <lineage>
        <taxon>Bacteria</taxon>
        <taxon>Pseudomonadati</taxon>
        <taxon>Pseudomonadota</taxon>
        <taxon>Gammaproteobacteria</taxon>
        <taxon>Alteromonadales</taxon>
        <taxon>Alteromonadaceae</taxon>
        <taxon>Bowmanella</taxon>
    </lineage>
</organism>
<keyword evidence="1" id="KW-0812">Transmembrane</keyword>
<feature type="transmembrane region" description="Helical" evidence="1">
    <location>
        <begin position="123"/>
        <end position="144"/>
    </location>
</feature>
<reference evidence="2 3" key="1">
    <citation type="journal article" date="2019" name="Int. J. Syst. Evol. Microbiol.">
        <title>The Global Catalogue of Microorganisms (GCM) 10K type strain sequencing project: providing services to taxonomists for standard genome sequencing and annotation.</title>
        <authorList>
            <consortium name="The Broad Institute Genomics Platform"/>
            <consortium name="The Broad Institute Genome Sequencing Center for Infectious Disease"/>
            <person name="Wu L."/>
            <person name="Ma J."/>
        </authorList>
    </citation>
    <scope>NUCLEOTIDE SEQUENCE [LARGE SCALE GENOMIC DNA]</scope>
    <source>
        <strain evidence="2 3">JCM 13378</strain>
    </source>
</reference>
<feature type="transmembrane region" description="Helical" evidence="1">
    <location>
        <begin position="96"/>
        <end position="117"/>
    </location>
</feature>
<sequence>MTFSCDEVHIEAMINALVRMVLEFVVLFVVYFWLLGQNTNLDTSWLFFATFYALSVFVVPVQVQYELAGKYAQRWLIAANPATHTHSGEINLWRILLPYSLPLAMIGATGLALFQVWFFTPTWLVIAVLAAASLLTVLPLVVLLNRKYLKPLYQSTVSPSANSPTLKDNHEEYYFTHHVFPWLPVTLITSILILYKMSEESLFSAGRLDILQSALFVGSTCYISCLWMCYESVSQTRVDLKLGRFKGNSEDSINSTELLFLIHLLVVAAIGITYILGYWLWPQGFSQLYLIIIGALLVCLCGAGANILGVTWACSTRQAQLNEDA</sequence>
<gene>
    <name evidence="2" type="ORF">GCM10009092_14610</name>
</gene>
<comment type="caution">
    <text evidence="2">The sequence shown here is derived from an EMBL/GenBank/DDBJ whole genome shotgun (WGS) entry which is preliminary data.</text>
</comment>
<feature type="transmembrane region" description="Helical" evidence="1">
    <location>
        <begin position="258"/>
        <end position="281"/>
    </location>
</feature>
<protein>
    <submittedName>
        <fullName evidence="2">Uncharacterized protein</fullName>
    </submittedName>
</protein>
<feature type="transmembrane region" description="Helical" evidence="1">
    <location>
        <begin position="45"/>
        <end position="65"/>
    </location>
</feature>
<feature type="transmembrane region" description="Helical" evidence="1">
    <location>
        <begin position="287"/>
        <end position="308"/>
    </location>
</feature>
<feature type="transmembrane region" description="Helical" evidence="1">
    <location>
        <begin position="12"/>
        <end position="33"/>
    </location>
</feature>
<keyword evidence="3" id="KW-1185">Reference proteome</keyword>
<evidence type="ECO:0000313" key="2">
    <source>
        <dbReference type="EMBL" id="GAA0351303.1"/>
    </source>
</evidence>
<evidence type="ECO:0000313" key="3">
    <source>
        <dbReference type="Proteomes" id="UP001501757"/>
    </source>
</evidence>